<evidence type="ECO:0000259" key="3">
    <source>
        <dbReference type="Pfam" id="PF14417"/>
    </source>
</evidence>
<dbReference type="PANTHER" id="PTHR35526:SF3">
    <property type="entry name" value="ANTI-SIGMA-F FACTOR RSBW"/>
    <property type="match status" value="1"/>
</dbReference>
<evidence type="ECO:0000256" key="1">
    <source>
        <dbReference type="ARBA" id="ARBA00022527"/>
    </source>
</evidence>
<accession>A0A4V3CAV2</accession>
<dbReference type="PANTHER" id="PTHR35526">
    <property type="entry name" value="ANTI-SIGMA-F FACTOR RSBW-RELATED"/>
    <property type="match status" value="1"/>
</dbReference>
<evidence type="ECO:0000313" key="5">
    <source>
        <dbReference type="Proteomes" id="UP000295388"/>
    </source>
</evidence>
<keyword evidence="5" id="KW-1185">Reference proteome</keyword>
<dbReference type="Pfam" id="PF14417">
    <property type="entry name" value="MEDS"/>
    <property type="match status" value="1"/>
</dbReference>
<dbReference type="InterPro" id="IPR036890">
    <property type="entry name" value="HATPase_C_sf"/>
</dbReference>
<dbReference type="Gene3D" id="3.30.565.10">
    <property type="entry name" value="Histidine kinase-like ATPase, C-terminal domain"/>
    <property type="match status" value="1"/>
</dbReference>
<evidence type="ECO:0000259" key="2">
    <source>
        <dbReference type="Pfam" id="PF13581"/>
    </source>
</evidence>
<feature type="domain" description="MEDS" evidence="3">
    <location>
        <begin position="19"/>
        <end position="146"/>
    </location>
</feature>
<keyword evidence="1" id="KW-0723">Serine/threonine-protein kinase</keyword>
<dbReference type="InterPro" id="IPR003594">
    <property type="entry name" value="HATPase_dom"/>
</dbReference>
<keyword evidence="1" id="KW-0808">Transferase</keyword>
<proteinExistence type="predicted"/>
<dbReference type="EMBL" id="SNWQ01000002">
    <property type="protein sequence ID" value="TDO52542.1"/>
    <property type="molecule type" value="Genomic_DNA"/>
</dbReference>
<reference evidence="4 5" key="1">
    <citation type="submission" date="2019-03" db="EMBL/GenBank/DDBJ databases">
        <title>Genomic Encyclopedia of Type Strains, Phase III (KMG-III): the genomes of soil and plant-associated and newly described type strains.</title>
        <authorList>
            <person name="Whitman W."/>
        </authorList>
    </citation>
    <scope>NUCLEOTIDE SEQUENCE [LARGE SCALE GENOMIC DNA]</scope>
    <source>
        <strain evidence="4 5">VKM Ac-2527</strain>
    </source>
</reference>
<comment type="caution">
    <text evidence="4">The sequence shown here is derived from an EMBL/GenBank/DDBJ whole genome shotgun (WGS) entry which is preliminary data.</text>
</comment>
<name>A0A4V3CAV2_9ACTN</name>
<gene>
    <name evidence="4" type="ORF">EV643_102381</name>
</gene>
<dbReference type="NCBIfam" id="NF041045">
    <property type="entry name" value="RsbA_anti_sig"/>
    <property type="match status" value="1"/>
</dbReference>
<dbReference type="InterPro" id="IPR047718">
    <property type="entry name" value="RsbA-like_anti_sig"/>
</dbReference>
<dbReference type="AlphaFoldDB" id="A0A4V3CAV2"/>
<dbReference type="InterPro" id="IPR050267">
    <property type="entry name" value="Anti-sigma-factor_SerPK"/>
</dbReference>
<dbReference type="Proteomes" id="UP000295388">
    <property type="component" value="Unassembled WGS sequence"/>
</dbReference>
<dbReference type="SUPFAM" id="SSF55874">
    <property type="entry name" value="ATPase domain of HSP90 chaperone/DNA topoisomerase II/histidine kinase"/>
    <property type="match status" value="1"/>
</dbReference>
<dbReference type="CDD" id="cd16936">
    <property type="entry name" value="HATPase_RsbW-like"/>
    <property type="match status" value="1"/>
</dbReference>
<dbReference type="Pfam" id="PF13581">
    <property type="entry name" value="HATPase_c_2"/>
    <property type="match status" value="1"/>
</dbReference>
<dbReference type="RefSeq" id="WP_133798953.1">
    <property type="nucleotide sequence ID" value="NZ_SNWQ01000002.1"/>
</dbReference>
<organism evidence="4 5">
    <name type="scientific">Kribbella caucasensis</name>
    <dbReference type="NCBI Taxonomy" id="2512215"/>
    <lineage>
        <taxon>Bacteria</taxon>
        <taxon>Bacillati</taxon>
        <taxon>Actinomycetota</taxon>
        <taxon>Actinomycetes</taxon>
        <taxon>Propionibacteriales</taxon>
        <taxon>Kribbellaceae</taxon>
        <taxon>Kribbella</taxon>
    </lineage>
</organism>
<dbReference type="OrthoDB" id="4088450at2"/>
<keyword evidence="1" id="KW-0418">Kinase</keyword>
<sequence length="300" mass="32742">MLIESATDAPHQLPARFQHDAFVYTSDEDFVRQAAPYLHDGLAAGETVVAALPESWNSILRKELGGAAAHVVFLDIAQLGRNPARLIPLWRKLLDQAPGIPMRGLAEPAYQGRTKAELTEVVLHELLQDVAFQDADSFRLLCSYAAAVEVESHTSGDAARADAETTFRTPLPGVPDHAERMEFGLAELGDVRRRANAAARAAGLSNDRADDLELALHEICTNSVRFGGGRGTASWWLEDGALICDVADHGRIDDLLVGRVLPPVDRLGGRGVWLANQLCDLVQLRSGDDFTEVRLHTWSR</sequence>
<dbReference type="GO" id="GO:0004674">
    <property type="term" value="F:protein serine/threonine kinase activity"/>
    <property type="evidence" value="ECO:0007669"/>
    <property type="project" value="UniProtKB-KW"/>
</dbReference>
<protein>
    <submittedName>
        <fullName evidence="4">Anti-sigma regulatory factor (Ser/Thr protein kinase)</fullName>
    </submittedName>
</protein>
<dbReference type="InterPro" id="IPR025847">
    <property type="entry name" value="MEDS_domain"/>
</dbReference>
<feature type="domain" description="Histidine kinase/HSP90-like ATPase" evidence="2">
    <location>
        <begin position="185"/>
        <end position="295"/>
    </location>
</feature>
<evidence type="ECO:0000313" key="4">
    <source>
        <dbReference type="EMBL" id="TDO52542.1"/>
    </source>
</evidence>